<reference evidence="1" key="1">
    <citation type="submission" date="2021-02" db="EMBL/GenBank/DDBJ databases">
        <authorList>
            <person name="Dougan E. K."/>
            <person name="Rhodes N."/>
            <person name="Thang M."/>
            <person name="Chan C."/>
        </authorList>
    </citation>
    <scope>NUCLEOTIDE SEQUENCE</scope>
</reference>
<sequence>MGKRRCEDSSVDDSQTSIHRFFAASRASETVPVLEDSQMTVPASDTELKEFLAGGVASPTGRSYGDSVDDWELRHIPAQVWPENCTKKRKFEWHSQELDAPKICNSARRRYNNSDSLSQEPAVFDHMTLRPTTPSSIAQPCLPAQAEANNLWPIMALMCSMMQAMQSPPSNMSPVAVSPAVPNCIEPCPSDDFMTETLGDCAARWKRLLLPDASGRMPDLQGIISLAACYPKPPQRALYSHSGEVKRLLAQDGSTTIGILFKPDGMSSSVAVYLKSGKVIVQGKSLQDKVQIEKMIEPWTQMWPLGGVAARRAGAAFSNLPSPEMARAMAANTARFR</sequence>
<dbReference type="Proteomes" id="UP000604046">
    <property type="component" value="Unassembled WGS sequence"/>
</dbReference>
<name>A0A812PU94_9DINO</name>
<keyword evidence="2" id="KW-1185">Reference proteome</keyword>
<dbReference type="AlphaFoldDB" id="A0A812PU94"/>
<protein>
    <submittedName>
        <fullName evidence="1">Uncharacterized protein</fullName>
    </submittedName>
</protein>
<comment type="caution">
    <text evidence="1">The sequence shown here is derived from an EMBL/GenBank/DDBJ whole genome shotgun (WGS) entry which is preliminary data.</text>
</comment>
<evidence type="ECO:0000313" key="1">
    <source>
        <dbReference type="EMBL" id="CAE7369934.1"/>
    </source>
</evidence>
<organism evidence="1 2">
    <name type="scientific">Symbiodinium natans</name>
    <dbReference type="NCBI Taxonomy" id="878477"/>
    <lineage>
        <taxon>Eukaryota</taxon>
        <taxon>Sar</taxon>
        <taxon>Alveolata</taxon>
        <taxon>Dinophyceae</taxon>
        <taxon>Suessiales</taxon>
        <taxon>Symbiodiniaceae</taxon>
        <taxon>Symbiodinium</taxon>
    </lineage>
</organism>
<proteinExistence type="predicted"/>
<accession>A0A812PU94</accession>
<dbReference type="EMBL" id="CAJNDS010002202">
    <property type="protein sequence ID" value="CAE7369934.1"/>
    <property type="molecule type" value="Genomic_DNA"/>
</dbReference>
<evidence type="ECO:0000313" key="2">
    <source>
        <dbReference type="Proteomes" id="UP000604046"/>
    </source>
</evidence>
<gene>
    <name evidence="1" type="ORF">SNAT2548_LOCUS20169</name>
</gene>